<dbReference type="PANTHER" id="PTHR23528:SF1">
    <property type="entry name" value="MAJOR FACILITATOR SUPERFAMILY (MFS) PROFILE DOMAIN-CONTAINING PROTEIN"/>
    <property type="match status" value="1"/>
</dbReference>
<accession>A0A7U9TKE7</accession>
<dbReference type="RefSeq" id="WP_176239695.1">
    <property type="nucleotide sequence ID" value="NZ_AP024412.1"/>
</dbReference>
<name>A0A7U9TKE7_9MOLU</name>
<dbReference type="PANTHER" id="PTHR23528">
    <property type="match status" value="1"/>
</dbReference>
<dbReference type="Proteomes" id="UP000620133">
    <property type="component" value="Chromosome"/>
</dbReference>
<dbReference type="InterPro" id="IPR011701">
    <property type="entry name" value="MFS"/>
</dbReference>
<dbReference type="Pfam" id="PF07690">
    <property type="entry name" value="MFS_1"/>
    <property type="match status" value="1"/>
</dbReference>
<reference evidence="1" key="1">
    <citation type="submission" date="2021-01" db="EMBL/GenBank/DDBJ databases">
        <title>Draft genome sequence of Acholeplasmataceae bacterium strain Mahy22.</title>
        <authorList>
            <person name="Watanabe M."/>
            <person name="Kojima H."/>
            <person name="Fukui M."/>
        </authorList>
    </citation>
    <scope>NUCLEOTIDE SEQUENCE</scope>
    <source>
        <strain evidence="1">Mahy22</strain>
    </source>
</reference>
<protein>
    <recommendedName>
        <fullName evidence="3">Major facilitator superfamily (MFS) profile domain-containing protein</fullName>
    </recommendedName>
</protein>
<dbReference type="Gene3D" id="1.20.1250.20">
    <property type="entry name" value="MFS general substrate transporter like domains"/>
    <property type="match status" value="2"/>
</dbReference>
<dbReference type="EMBL" id="AP024412">
    <property type="protein sequence ID" value="BCR35388.1"/>
    <property type="molecule type" value="Genomic_DNA"/>
</dbReference>
<dbReference type="KEGG" id="manr:MPAN_002810"/>
<sequence length="530" mass="59983">MKLNYKTTFYVGLIFFSISMFWQAYDMLIAKTLIDKFGLNQLESGIVMAFDNIMAVILLPLFGALSDKSTHRLGRRTPYIIIGTVVAALAFMMLSFADYRQTEKIKSTDIIEEHYDVAFDDNADITLKSHWYMVIDIMKTERDNTYTSGLISASEYGEWRSTIYLPISTILDAGDQELSVGDQTKVRDLYYKYLSLRAWELTENDPEVFYTFLAILFVALVSMAIYRTPAIALMPDVTIKPNRTKANAIVTFLGAIGGVFSVFVILFSGLNRHAYHSHASVYIIIGTIMLITLGIFLWKVKEPLLVKEKEAKEKAYDIKESDPYENPEKSFNREKRISLYLLLATVFLLFFGYNAVMSKIADYLPKVLNMEFYQLPFIIAQGIVIATILPLGLLSLKIGRKKSMLIGICLLIISMGAIVFIEQNQIILTASIILVAGFGWTLTGVNIYPMVVELSKGKNVGTYTGYYYAASMGAQIFTPMLSGWLMDTYGRIILFPYATVFMVLALITMSLVKHGNTQKIDFKKFFKKKV</sequence>
<dbReference type="GO" id="GO:0022857">
    <property type="term" value="F:transmembrane transporter activity"/>
    <property type="evidence" value="ECO:0007669"/>
    <property type="project" value="InterPro"/>
</dbReference>
<evidence type="ECO:0008006" key="3">
    <source>
        <dbReference type="Google" id="ProtNLM"/>
    </source>
</evidence>
<evidence type="ECO:0000313" key="1">
    <source>
        <dbReference type="EMBL" id="BCR35388.1"/>
    </source>
</evidence>
<proteinExistence type="predicted"/>
<dbReference type="AlphaFoldDB" id="A0A7U9TKE7"/>
<keyword evidence="2" id="KW-1185">Reference proteome</keyword>
<evidence type="ECO:0000313" key="2">
    <source>
        <dbReference type="Proteomes" id="UP000620133"/>
    </source>
</evidence>
<dbReference type="InterPro" id="IPR036259">
    <property type="entry name" value="MFS_trans_sf"/>
</dbReference>
<dbReference type="Pfam" id="PF13347">
    <property type="entry name" value="MFS_2"/>
    <property type="match status" value="1"/>
</dbReference>
<dbReference type="SUPFAM" id="SSF103473">
    <property type="entry name" value="MFS general substrate transporter"/>
    <property type="match status" value="1"/>
</dbReference>
<gene>
    <name evidence="1" type="ORF">MPAN_002810</name>
</gene>
<organism evidence="1 2">
    <name type="scientific">Mariniplasma anaerobium</name>
    <dbReference type="NCBI Taxonomy" id="2735436"/>
    <lineage>
        <taxon>Bacteria</taxon>
        <taxon>Bacillati</taxon>
        <taxon>Mycoplasmatota</taxon>
        <taxon>Mollicutes</taxon>
        <taxon>Acholeplasmatales</taxon>
        <taxon>Acholeplasmataceae</taxon>
        <taxon>Mariniplasma</taxon>
    </lineage>
</organism>